<dbReference type="EMBL" id="SAWZ01000002">
    <property type="protein sequence ID" value="RXR07557.1"/>
    <property type="molecule type" value="Genomic_DNA"/>
</dbReference>
<proteinExistence type="predicted"/>
<reference evidence="1 2" key="1">
    <citation type="submission" date="2019-01" db="EMBL/GenBank/DDBJ databases">
        <title>Pseudoxanthomonas composti sp. nov., isolated from compost.</title>
        <authorList>
            <person name="Yang G."/>
        </authorList>
    </citation>
    <scope>NUCLEOTIDE SEQUENCE [LARGE SCALE GENOMIC DNA]</scope>
    <source>
        <strain evidence="1 2">GSS15</strain>
    </source>
</reference>
<accession>A0A4Q1K0S9</accession>
<sequence length="68" mass="7423">MPDCATPTPQLEPFVIVAQLDAAGTIKRTWRRGSTPLAVCVERQLRGKTLPAPQDAPFLISFELSFAP</sequence>
<name>A0A4Q1K0S9_9GAMM</name>
<keyword evidence="2" id="KW-1185">Reference proteome</keyword>
<evidence type="ECO:0000313" key="2">
    <source>
        <dbReference type="Proteomes" id="UP000289784"/>
    </source>
</evidence>
<dbReference type="AlphaFoldDB" id="A0A4Q1K0S9"/>
<protein>
    <submittedName>
        <fullName evidence="1">Uncharacterized protein</fullName>
    </submittedName>
</protein>
<gene>
    <name evidence="1" type="ORF">EPA99_03510</name>
</gene>
<comment type="caution">
    <text evidence="1">The sequence shown here is derived from an EMBL/GenBank/DDBJ whole genome shotgun (WGS) entry which is preliminary data.</text>
</comment>
<dbReference type="Proteomes" id="UP000289784">
    <property type="component" value="Unassembled WGS sequence"/>
</dbReference>
<dbReference type="OrthoDB" id="5956725at2"/>
<evidence type="ECO:0000313" key="1">
    <source>
        <dbReference type="EMBL" id="RXR07557.1"/>
    </source>
</evidence>
<organism evidence="1 2">
    <name type="scientific">Pseudoxanthomonas composti</name>
    <dbReference type="NCBI Taxonomy" id="2137479"/>
    <lineage>
        <taxon>Bacteria</taxon>
        <taxon>Pseudomonadati</taxon>
        <taxon>Pseudomonadota</taxon>
        <taxon>Gammaproteobacteria</taxon>
        <taxon>Lysobacterales</taxon>
        <taxon>Lysobacteraceae</taxon>
        <taxon>Pseudoxanthomonas</taxon>
    </lineage>
</organism>